<evidence type="ECO:0000313" key="4">
    <source>
        <dbReference type="EMBL" id="KXZ50638.1"/>
    </source>
</evidence>
<dbReference type="OrthoDB" id="544989at2759"/>
<sequence>MKRREQGRLRSASTACAALACLSALSVTCEGAKCCEEDLSSIALSVPLACCAKRPKVAATLFTPGGPRAGARVSAGFFCGNSSWANGAEALLRATGLVLNRTSANGARLCLQLRGDSCSTVQTVCAPPAGSPAGTCAAMLTSGGRDCCAASTAAAPPSPPANPPPLKPSPRPPVLSKPSPPPPSPVAQTSSSPPSSPPGLRIGTGSAAAWTAFGCDASDSATIASISVCNDLLAAQASMVPRVLGSALPAVFDALFPPLPGASATGCAAYPAAARSYRLRASDGSGAGGAGACFAASDHDCSVPKFSLSSFPPDPSCGKDSPNGFFKLRSAVQFENVTILFSRYQVYCFGIELNTATPSTNISCTGNRVLQVAFYANITMRASLTSVIVRGVTDQRRLPSITAAGAPDDGWWVKPGSTGANRVVSNTLWLRPLDWNVDLTRDLIQRSRAEVCLELRNGTSLGDFCLANTPNTCYVSIYSSDSCCPVSSAQQ</sequence>
<dbReference type="PROSITE" id="PS51257">
    <property type="entry name" value="PROKAR_LIPOPROTEIN"/>
    <property type="match status" value="1"/>
</dbReference>
<evidence type="ECO:0000259" key="3">
    <source>
        <dbReference type="Pfam" id="PF12499"/>
    </source>
</evidence>
<proteinExistence type="predicted"/>
<keyword evidence="5" id="KW-1185">Reference proteome</keyword>
<evidence type="ECO:0000313" key="5">
    <source>
        <dbReference type="Proteomes" id="UP000075714"/>
    </source>
</evidence>
<name>A0A150GLI5_GONPE</name>
<reference evidence="5" key="1">
    <citation type="journal article" date="2016" name="Nat. Commun.">
        <title>The Gonium pectorale genome demonstrates co-option of cell cycle regulation during the evolution of multicellularity.</title>
        <authorList>
            <person name="Hanschen E.R."/>
            <person name="Marriage T.N."/>
            <person name="Ferris P.J."/>
            <person name="Hamaji T."/>
            <person name="Toyoda A."/>
            <person name="Fujiyama A."/>
            <person name="Neme R."/>
            <person name="Noguchi H."/>
            <person name="Minakuchi Y."/>
            <person name="Suzuki M."/>
            <person name="Kawai-Toyooka H."/>
            <person name="Smith D.R."/>
            <person name="Sparks H."/>
            <person name="Anderson J."/>
            <person name="Bakaric R."/>
            <person name="Luria V."/>
            <person name="Karger A."/>
            <person name="Kirschner M.W."/>
            <person name="Durand P.M."/>
            <person name="Michod R.E."/>
            <person name="Nozaki H."/>
            <person name="Olson B.J."/>
        </authorList>
    </citation>
    <scope>NUCLEOTIDE SEQUENCE [LARGE SCALE GENOMIC DNA]</scope>
    <source>
        <strain evidence="5">NIES-2863</strain>
    </source>
</reference>
<feature type="domain" description="Pherophorin" evidence="3">
    <location>
        <begin position="312"/>
        <end position="485"/>
    </location>
</feature>
<dbReference type="Proteomes" id="UP000075714">
    <property type="component" value="Unassembled WGS sequence"/>
</dbReference>
<keyword evidence="2" id="KW-0732">Signal</keyword>
<evidence type="ECO:0000256" key="2">
    <source>
        <dbReference type="SAM" id="SignalP"/>
    </source>
</evidence>
<evidence type="ECO:0000256" key="1">
    <source>
        <dbReference type="SAM" id="MobiDB-lite"/>
    </source>
</evidence>
<comment type="caution">
    <text evidence="4">The sequence shown here is derived from an EMBL/GenBank/DDBJ whole genome shotgun (WGS) entry which is preliminary data.</text>
</comment>
<accession>A0A150GLI5</accession>
<gene>
    <name evidence="4" type="ORF">GPECTOR_15g322</name>
</gene>
<feature type="signal peptide" evidence="2">
    <location>
        <begin position="1"/>
        <end position="31"/>
    </location>
</feature>
<dbReference type="InterPro" id="IPR024616">
    <property type="entry name" value="Pherophorin"/>
</dbReference>
<feature type="compositionally biased region" description="Pro residues" evidence="1">
    <location>
        <begin position="156"/>
        <end position="185"/>
    </location>
</feature>
<dbReference type="AlphaFoldDB" id="A0A150GLI5"/>
<dbReference type="STRING" id="33097.A0A150GLI5"/>
<dbReference type="Pfam" id="PF12499">
    <property type="entry name" value="DUF3707"/>
    <property type="match status" value="2"/>
</dbReference>
<feature type="region of interest" description="Disordered" evidence="1">
    <location>
        <begin position="151"/>
        <end position="203"/>
    </location>
</feature>
<feature type="domain" description="Pherophorin" evidence="3">
    <location>
        <begin position="14"/>
        <end position="148"/>
    </location>
</feature>
<protein>
    <recommendedName>
        <fullName evidence="3">Pherophorin domain-containing protein</fullName>
    </recommendedName>
</protein>
<dbReference type="EMBL" id="LSYV01000016">
    <property type="protein sequence ID" value="KXZ50638.1"/>
    <property type="molecule type" value="Genomic_DNA"/>
</dbReference>
<organism evidence="4 5">
    <name type="scientific">Gonium pectorale</name>
    <name type="common">Green alga</name>
    <dbReference type="NCBI Taxonomy" id="33097"/>
    <lineage>
        <taxon>Eukaryota</taxon>
        <taxon>Viridiplantae</taxon>
        <taxon>Chlorophyta</taxon>
        <taxon>core chlorophytes</taxon>
        <taxon>Chlorophyceae</taxon>
        <taxon>CS clade</taxon>
        <taxon>Chlamydomonadales</taxon>
        <taxon>Volvocaceae</taxon>
        <taxon>Gonium</taxon>
    </lineage>
</organism>
<feature type="chain" id="PRO_5007562144" description="Pherophorin domain-containing protein" evidence="2">
    <location>
        <begin position="32"/>
        <end position="491"/>
    </location>
</feature>